<dbReference type="InterPro" id="IPR015943">
    <property type="entry name" value="WD40/YVTN_repeat-like_dom_sf"/>
</dbReference>
<dbReference type="PANTHER" id="PTHR47197:SF3">
    <property type="entry name" value="DIHYDRO-HEME D1 DEHYDROGENASE"/>
    <property type="match status" value="1"/>
</dbReference>
<feature type="signal peptide" evidence="1">
    <location>
        <begin position="1"/>
        <end position="22"/>
    </location>
</feature>
<protein>
    <recommendedName>
        <fullName evidence="4">40-residue YVTN family beta-propeller repeat-containing protein</fullName>
    </recommendedName>
</protein>
<organism evidence="2 3">
    <name type="scientific">Parabacteroides chinchillae</name>
    <dbReference type="NCBI Taxonomy" id="871327"/>
    <lineage>
        <taxon>Bacteria</taxon>
        <taxon>Pseudomonadati</taxon>
        <taxon>Bacteroidota</taxon>
        <taxon>Bacteroidia</taxon>
        <taxon>Bacteroidales</taxon>
        <taxon>Tannerellaceae</taxon>
        <taxon>Parabacteroides</taxon>
    </lineage>
</organism>
<dbReference type="PROSITE" id="PS51257">
    <property type="entry name" value="PROKAR_LIPOPROTEIN"/>
    <property type="match status" value="1"/>
</dbReference>
<dbReference type="SUPFAM" id="SSF63825">
    <property type="entry name" value="YWTD domain"/>
    <property type="match status" value="1"/>
</dbReference>
<dbReference type="EMBL" id="FNVS01000025">
    <property type="protein sequence ID" value="SEG26585.1"/>
    <property type="molecule type" value="Genomic_DNA"/>
</dbReference>
<dbReference type="RefSeq" id="WP_103984397.1">
    <property type="nucleotide sequence ID" value="NZ_FNVS01000025.1"/>
</dbReference>
<dbReference type="SUPFAM" id="SSF63829">
    <property type="entry name" value="Calcium-dependent phosphotriesterase"/>
    <property type="match status" value="1"/>
</dbReference>
<dbReference type="Proteomes" id="UP000236725">
    <property type="component" value="Unassembled WGS sequence"/>
</dbReference>
<accession>A0A8G2F2M2</accession>
<dbReference type="Pfam" id="PF16819">
    <property type="entry name" value="DUF5074"/>
    <property type="match status" value="1"/>
</dbReference>
<reference evidence="2 3" key="1">
    <citation type="submission" date="2016-10" db="EMBL/GenBank/DDBJ databases">
        <authorList>
            <person name="Varghese N."/>
            <person name="Submissions S."/>
        </authorList>
    </citation>
    <scope>NUCLEOTIDE SEQUENCE [LARGE SCALE GENOMIC DNA]</scope>
    <source>
        <strain evidence="2 3">DSM 29073</strain>
    </source>
</reference>
<keyword evidence="1" id="KW-0732">Signal</keyword>
<name>A0A8G2F2M2_9BACT</name>
<dbReference type="AlphaFoldDB" id="A0A8G2F2M2"/>
<evidence type="ECO:0000313" key="2">
    <source>
        <dbReference type="EMBL" id="SEG26585.1"/>
    </source>
</evidence>
<proteinExistence type="predicted"/>
<evidence type="ECO:0008006" key="4">
    <source>
        <dbReference type="Google" id="ProtNLM"/>
    </source>
</evidence>
<dbReference type="InterPro" id="IPR031815">
    <property type="entry name" value="DUF5074"/>
</dbReference>
<dbReference type="InterPro" id="IPR051200">
    <property type="entry name" value="Host-pathogen_enzymatic-act"/>
</dbReference>
<keyword evidence="3" id="KW-1185">Reference proteome</keyword>
<sequence length="360" mass="39191">MNKNKFLLLSALCAMMAVSFMACDNEDDPTPGPTPGTAKTTGVYILNSGKMGSNNSTLDYYDPETKKLTTKVFSTINGRGLGDTANDMLIYGSKMYVAVNASATIEVMDLSGKSLATISPKDDAGIPEQPRMLESYNGKVYVTLFNGYLASIDTTSLTIDKKIKAGIGPEGVRECNDKLYVASSGGWSDRDSSLLIIDPVTFTVTTDTVNVILNPQAMYKDSEGDLYVVSWGDYGDIKNTLQRVDGKTGEVSTVFKATMCTVTNDILYAIYAQYGEPEIKYVKYDTKKEEIISENFITDGTQLKDTPYKISSDPISGNVYITTSDYKNTGDVYVFSPEGKLLDKIAVSGMNPMGAFFVTK</sequence>
<evidence type="ECO:0000256" key="1">
    <source>
        <dbReference type="SAM" id="SignalP"/>
    </source>
</evidence>
<comment type="caution">
    <text evidence="2">The sequence shown here is derived from an EMBL/GenBank/DDBJ whole genome shotgun (WGS) entry which is preliminary data.</text>
</comment>
<evidence type="ECO:0000313" key="3">
    <source>
        <dbReference type="Proteomes" id="UP000236725"/>
    </source>
</evidence>
<gene>
    <name evidence="2" type="ORF">SAMN05444001_12510</name>
</gene>
<feature type="chain" id="PRO_5034819233" description="40-residue YVTN family beta-propeller repeat-containing protein" evidence="1">
    <location>
        <begin position="23"/>
        <end position="360"/>
    </location>
</feature>
<dbReference type="Gene3D" id="2.130.10.10">
    <property type="entry name" value="YVTN repeat-like/Quinoprotein amine dehydrogenase"/>
    <property type="match status" value="1"/>
</dbReference>
<dbReference type="PANTHER" id="PTHR47197">
    <property type="entry name" value="PROTEIN NIRF"/>
    <property type="match status" value="1"/>
</dbReference>